<feature type="non-terminal residue" evidence="2">
    <location>
        <position position="1"/>
    </location>
</feature>
<dbReference type="PANTHER" id="PTHR37848:SF1">
    <property type="entry name" value="SUN DOMAIN-CONTAINING PROTEIN"/>
    <property type="match status" value="1"/>
</dbReference>
<gene>
    <name evidence="2" type="ORF">BJ085DRAFT_12657</name>
</gene>
<accession>A0A4P9ZPJ1</accession>
<dbReference type="EMBL" id="ML003143">
    <property type="protein sequence ID" value="RKP34591.1"/>
    <property type="molecule type" value="Genomic_DNA"/>
</dbReference>
<dbReference type="Proteomes" id="UP000268162">
    <property type="component" value="Unassembled WGS sequence"/>
</dbReference>
<proteinExistence type="predicted"/>
<dbReference type="AlphaFoldDB" id="A0A4P9ZPJ1"/>
<evidence type="ECO:0000313" key="3">
    <source>
        <dbReference type="Proteomes" id="UP000268162"/>
    </source>
</evidence>
<keyword evidence="3" id="KW-1185">Reference proteome</keyword>
<sequence>VVTYDPLLNKDPDAIVAFIQHHSTHPELWVEVEGYHFEDHHTTESVRDRDGNLSQQTRTESRKVIDFQTKVDVTPHVRREPAIFIRQIPDPPPASRSFTCRKKDSPATNQAAPLASSDDRTSIDSTCDLISPNHDSEGQGAGLTASSSTKRALRDVAEEYVDSTRYLKEFLITKVVSWDFDTVQTEVDKLFRARGYCHIVRVHFIYRNKRIVIRSANAWLRWYHNRWVWGFLVITCLWMLVL</sequence>
<evidence type="ECO:0000256" key="1">
    <source>
        <dbReference type="SAM" id="MobiDB-lite"/>
    </source>
</evidence>
<name>A0A4P9ZPJ1_9FUNG</name>
<feature type="non-terminal residue" evidence="2">
    <location>
        <position position="242"/>
    </location>
</feature>
<protein>
    <submittedName>
        <fullName evidence="2">Uncharacterized protein</fullName>
    </submittedName>
</protein>
<organism evidence="2 3">
    <name type="scientific">Dimargaris cristalligena</name>
    <dbReference type="NCBI Taxonomy" id="215637"/>
    <lineage>
        <taxon>Eukaryota</taxon>
        <taxon>Fungi</taxon>
        <taxon>Fungi incertae sedis</taxon>
        <taxon>Zoopagomycota</taxon>
        <taxon>Kickxellomycotina</taxon>
        <taxon>Dimargaritomycetes</taxon>
        <taxon>Dimargaritales</taxon>
        <taxon>Dimargaritaceae</taxon>
        <taxon>Dimargaris</taxon>
    </lineage>
</organism>
<feature type="region of interest" description="Disordered" evidence="1">
    <location>
        <begin position="87"/>
        <end position="122"/>
    </location>
</feature>
<reference evidence="3" key="1">
    <citation type="journal article" date="2018" name="Nat. Microbiol.">
        <title>Leveraging single-cell genomics to expand the fungal tree of life.</title>
        <authorList>
            <person name="Ahrendt S.R."/>
            <person name="Quandt C.A."/>
            <person name="Ciobanu D."/>
            <person name="Clum A."/>
            <person name="Salamov A."/>
            <person name="Andreopoulos B."/>
            <person name="Cheng J.F."/>
            <person name="Woyke T."/>
            <person name="Pelin A."/>
            <person name="Henrissat B."/>
            <person name="Reynolds N.K."/>
            <person name="Benny G.L."/>
            <person name="Smith M.E."/>
            <person name="James T.Y."/>
            <person name="Grigoriev I.V."/>
        </authorList>
    </citation>
    <scope>NUCLEOTIDE SEQUENCE [LARGE SCALE GENOMIC DNA]</scope>
    <source>
        <strain evidence="3">RSA 468</strain>
    </source>
</reference>
<evidence type="ECO:0000313" key="2">
    <source>
        <dbReference type="EMBL" id="RKP34591.1"/>
    </source>
</evidence>
<dbReference type="PANTHER" id="PTHR37848">
    <property type="entry name" value="EXPRESSED PROTEIN"/>
    <property type="match status" value="1"/>
</dbReference>